<feature type="transmembrane region" description="Helical" evidence="1">
    <location>
        <begin position="40"/>
        <end position="63"/>
    </location>
</feature>
<feature type="transmembrane region" description="Helical" evidence="1">
    <location>
        <begin position="12"/>
        <end position="34"/>
    </location>
</feature>
<proteinExistence type="predicted"/>
<accession>A0AAJ2BJ32</accession>
<sequence length="205" mass="23304">MNLPTLDTHQAVRAAAPGCFIALCFLIFVRVGVLPSIGDLLLSLQGMVGFLVVGFLFDILGAYKIHPWYRVIRKNFFLRISELQPEPDDVEDADKIATGEHLREAIIYSQDANRVTNLRFEHAVWITLYNIHILSFLLVLVIFIFQWQTRGIREISSDMALWYALVALLIIGCVTLFAAVGRNKSYNQKVINSGKKIRKAELRIE</sequence>
<keyword evidence="1" id="KW-0472">Membrane</keyword>
<dbReference type="RefSeq" id="WP_309769630.1">
    <property type="nucleotide sequence ID" value="NZ_JAVIZC010000001.1"/>
</dbReference>
<dbReference type="Proteomes" id="UP001255601">
    <property type="component" value="Unassembled WGS sequence"/>
</dbReference>
<keyword evidence="1" id="KW-0812">Transmembrane</keyword>
<evidence type="ECO:0000256" key="1">
    <source>
        <dbReference type="SAM" id="Phobius"/>
    </source>
</evidence>
<comment type="caution">
    <text evidence="2">The sequence shown here is derived from an EMBL/GenBank/DDBJ whole genome shotgun (WGS) entry which is preliminary data.</text>
</comment>
<dbReference type="EMBL" id="JAVIZC010000001">
    <property type="protein sequence ID" value="MDR6100580.1"/>
    <property type="molecule type" value="Genomic_DNA"/>
</dbReference>
<name>A0AAJ2BJ32_9HYPH</name>
<evidence type="ECO:0000313" key="3">
    <source>
        <dbReference type="Proteomes" id="UP001255601"/>
    </source>
</evidence>
<reference evidence="2" key="1">
    <citation type="submission" date="2023-08" db="EMBL/GenBank/DDBJ databases">
        <title>Functional and genomic diversity of the sorghum phyllosphere microbiome.</title>
        <authorList>
            <person name="Shade A."/>
        </authorList>
    </citation>
    <scope>NUCLEOTIDE SEQUENCE</scope>
    <source>
        <strain evidence="2">SORGH_AS_0974</strain>
    </source>
</reference>
<feature type="transmembrane region" description="Helical" evidence="1">
    <location>
        <begin position="123"/>
        <end position="148"/>
    </location>
</feature>
<organism evidence="2 3">
    <name type="scientific">Agrobacterium larrymoorei</name>
    <dbReference type="NCBI Taxonomy" id="160699"/>
    <lineage>
        <taxon>Bacteria</taxon>
        <taxon>Pseudomonadati</taxon>
        <taxon>Pseudomonadota</taxon>
        <taxon>Alphaproteobacteria</taxon>
        <taxon>Hyphomicrobiales</taxon>
        <taxon>Rhizobiaceae</taxon>
        <taxon>Rhizobium/Agrobacterium group</taxon>
        <taxon>Agrobacterium</taxon>
    </lineage>
</organism>
<gene>
    <name evidence="2" type="ORF">QE369_000758</name>
</gene>
<protein>
    <submittedName>
        <fullName evidence="2">Uncharacterized protein</fullName>
    </submittedName>
</protein>
<keyword evidence="1" id="KW-1133">Transmembrane helix</keyword>
<feature type="transmembrane region" description="Helical" evidence="1">
    <location>
        <begin position="160"/>
        <end position="180"/>
    </location>
</feature>
<dbReference type="AlphaFoldDB" id="A0AAJ2BJ32"/>
<evidence type="ECO:0000313" key="2">
    <source>
        <dbReference type="EMBL" id="MDR6100580.1"/>
    </source>
</evidence>